<dbReference type="EMBL" id="BMHY01000002">
    <property type="protein sequence ID" value="GGG60660.1"/>
    <property type="molecule type" value="Genomic_DNA"/>
</dbReference>
<keyword evidence="3" id="KW-1185">Reference proteome</keyword>
<dbReference type="SUPFAM" id="SSF51658">
    <property type="entry name" value="Xylose isomerase-like"/>
    <property type="match status" value="1"/>
</dbReference>
<dbReference type="PANTHER" id="PTHR12110">
    <property type="entry name" value="HYDROXYPYRUVATE ISOMERASE"/>
    <property type="match status" value="1"/>
</dbReference>
<name>A0A917GYL4_9BACL</name>
<proteinExistence type="predicted"/>
<dbReference type="InterPro" id="IPR050312">
    <property type="entry name" value="IolE/XylAMocC-like"/>
</dbReference>
<organism evidence="2 3">
    <name type="scientific">Paenibacillus radicis</name>
    <name type="common">ex Gao et al. 2016</name>
    <dbReference type="NCBI Taxonomy" id="1737354"/>
    <lineage>
        <taxon>Bacteria</taxon>
        <taxon>Bacillati</taxon>
        <taxon>Bacillota</taxon>
        <taxon>Bacilli</taxon>
        <taxon>Bacillales</taxon>
        <taxon>Paenibacillaceae</taxon>
        <taxon>Paenibacillus</taxon>
    </lineage>
</organism>
<dbReference type="Proteomes" id="UP000600247">
    <property type="component" value="Unassembled WGS sequence"/>
</dbReference>
<feature type="domain" description="Xylose isomerase-like TIM barrel" evidence="1">
    <location>
        <begin position="28"/>
        <end position="261"/>
    </location>
</feature>
<dbReference type="RefSeq" id="WP_188888092.1">
    <property type="nucleotide sequence ID" value="NZ_BMHY01000002.1"/>
</dbReference>
<sequence>MNPKLSIGSWAFAFGPFAASPWPFSRILQYASEAGYDGVEINGFAPHPTPELYPTKESRQALLEEIQSYGLGISGYAPDFTAVPPAQCEPADYLQLMESYIQFCVDLGIDTIRVDTVSPPSALEETEYEEQFARLVFTWKASAELAAASGIRIVWEFEPGFWLNKPSEIKRLVETVGHPSFQILFDTSHAYMSGVVGARQPGEKEVLPGGITEFAKLLDGHIGHFHLIDSDGTLHDEETSTHAAFGAGDIDFTAFLKELKPVVADINWWCVDFCFNAEVEEWGREAVPFIRKAIKEAD</sequence>
<dbReference type="Pfam" id="PF01261">
    <property type="entry name" value="AP_endonuc_2"/>
    <property type="match status" value="1"/>
</dbReference>
<evidence type="ECO:0000313" key="2">
    <source>
        <dbReference type="EMBL" id="GGG60660.1"/>
    </source>
</evidence>
<gene>
    <name evidence="2" type="ORF">GCM10010918_12470</name>
</gene>
<reference evidence="2 3" key="1">
    <citation type="journal article" date="2014" name="Int. J. Syst. Evol. Microbiol.">
        <title>Complete genome sequence of Corynebacterium casei LMG S-19264T (=DSM 44701T), isolated from a smear-ripened cheese.</title>
        <authorList>
            <consortium name="US DOE Joint Genome Institute (JGI-PGF)"/>
            <person name="Walter F."/>
            <person name="Albersmeier A."/>
            <person name="Kalinowski J."/>
            <person name="Ruckert C."/>
        </authorList>
    </citation>
    <scope>NUCLEOTIDE SEQUENCE [LARGE SCALE GENOMIC DNA]</scope>
    <source>
        <strain evidence="2 3">CGMCC 1.15286</strain>
    </source>
</reference>
<dbReference type="InterPro" id="IPR013022">
    <property type="entry name" value="Xyl_isomerase-like_TIM-brl"/>
</dbReference>
<accession>A0A917GYL4</accession>
<dbReference type="InterPro" id="IPR036237">
    <property type="entry name" value="Xyl_isomerase-like_sf"/>
</dbReference>
<dbReference type="Gene3D" id="3.20.20.150">
    <property type="entry name" value="Divalent-metal-dependent TIM barrel enzymes"/>
    <property type="match status" value="1"/>
</dbReference>
<evidence type="ECO:0000259" key="1">
    <source>
        <dbReference type="Pfam" id="PF01261"/>
    </source>
</evidence>
<evidence type="ECO:0000313" key="3">
    <source>
        <dbReference type="Proteomes" id="UP000600247"/>
    </source>
</evidence>
<dbReference type="PANTHER" id="PTHR12110:SF21">
    <property type="entry name" value="XYLOSE ISOMERASE-LIKE TIM BARREL DOMAIN-CONTAINING PROTEIN"/>
    <property type="match status" value="1"/>
</dbReference>
<dbReference type="AlphaFoldDB" id="A0A917GYL4"/>
<protein>
    <recommendedName>
        <fullName evidence="1">Xylose isomerase-like TIM barrel domain-containing protein</fullName>
    </recommendedName>
</protein>
<comment type="caution">
    <text evidence="2">The sequence shown here is derived from an EMBL/GenBank/DDBJ whole genome shotgun (WGS) entry which is preliminary data.</text>
</comment>